<dbReference type="InterPro" id="IPR018511">
    <property type="entry name" value="Hemolysin-typ_Ca-bd_CS"/>
</dbReference>
<dbReference type="Proteomes" id="UP000001976">
    <property type="component" value="Chromosome"/>
</dbReference>
<proteinExistence type="predicted"/>
<dbReference type="PROSITE" id="PS00330">
    <property type="entry name" value="HEMOLYSIN_CALCIUM"/>
    <property type="match status" value="3"/>
</dbReference>
<evidence type="ECO:0000256" key="2">
    <source>
        <dbReference type="ARBA" id="ARBA00022525"/>
    </source>
</evidence>
<keyword evidence="4" id="KW-1185">Reference proteome</keyword>
<dbReference type="EMBL" id="AL591688">
    <property type="protein sequence ID" value="CAC46294.1"/>
    <property type="molecule type" value="Genomic_DNA"/>
</dbReference>
<dbReference type="GO" id="GO:0005509">
    <property type="term" value="F:calcium ion binding"/>
    <property type="evidence" value="ECO:0007669"/>
    <property type="project" value="InterPro"/>
</dbReference>
<dbReference type="GO" id="GO:0005576">
    <property type="term" value="C:extracellular region"/>
    <property type="evidence" value="ECO:0007669"/>
    <property type="project" value="UniProtKB-SubCell"/>
</dbReference>
<dbReference type="EnsemblBacteria" id="CAC46294">
    <property type="protein sequence ID" value="CAC46294"/>
    <property type="gene ID" value="SMc00286"/>
</dbReference>
<keyword evidence="2" id="KW-0964">Secreted</keyword>
<dbReference type="KEGG" id="sme:SMc00286"/>
<dbReference type="Gene3D" id="2.150.10.10">
    <property type="entry name" value="Serralysin-like metalloprotease, C-terminal"/>
    <property type="match status" value="1"/>
</dbReference>
<dbReference type="PATRIC" id="fig|266834.11.peg.3152"/>
<sequence>MLIDDQPEISMVLPKGRAMATRIYGTNYADIIKQNGYIAIEIYAYDGDDDIYLNRTDSYGGYNFVDAGYGNDLVVNSYEGGNDIYLGGGNDIYVADIRVRDASSYDIVYGGSGNDRFEIEGYASDYYGESGNDTFFSVGFNNYFNGGTGTDTISYQFQDDWSAERGKGVTIDLGYNYATTGSGRREDLISIENATGTNYGHDDITGSAVANTLRGLGGHDIIEGLGGNDVLDGGSGDDDLYGGSGADILRGGTGFDYLVGGTGTDSFDFNSISESAVGSRRDVITDFHRSEFDVIDLSTIDADTTWSGNQSFTYIGGNAFSGEAGELNFRSGIISGDVNGDGYADFQVRVNGATSLRVDDFFL</sequence>
<evidence type="ECO:0000256" key="1">
    <source>
        <dbReference type="ARBA" id="ARBA00004613"/>
    </source>
</evidence>
<accession>Q92KB8</accession>
<reference evidence="3 4" key="1">
    <citation type="journal article" date="2001" name="Proc. Natl. Acad. Sci. U.S.A.">
        <title>Analysis of the chromosome sequence of the legume symbiont Sinorhizobium meliloti strain 1021.</title>
        <authorList>
            <person name="Capela D."/>
            <person name="Barloy-Hubler F."/>
            <person name="Gouzy J."/>
            <person name="Bothe G."/>
            <person name="Ampe F."/>
            <person name="Batut J."/>
            <person name="Boistard P."/>
            <person name="Becker A."/>
            <person name="Boutry M."/>
            <person name="Cadieu E."/>
            <person name="Dreano S."/>
            <person name="Gloux S."/>
            <person name="Godrie T."/>
            <person name="Goffeau A."/>
            <person name="Kahn D."/>
            <person name="Kiss E."/>
            <person name="Lelaure V."/>
            <person name="Masuy D."/>
            <person name="Pohl T."/>
            <person name="Portetelle D."/>
            <person name="Puehler A."/>
            <person name="Purnelle B."/>
            <person name="Ramsperger U."/>
            <person name="Renard C."/>
            <person name="Thebault P."/>
            <person name="Vandenbol M."/>
            <person name="Weidner S."/>
            <person name="Galibert F."/>
        </authorList>
    </citation>
    <scope>NUCLEOTIDE SEQUENCE [LARGE SCALE GENOMIC DNA]</scope>
    <source>
        <strain evidence="3 4">1021</strain>
    </source>
</reference>
<evidence type="ECO:0000313" key="4">
    <source>
        <dbReference type="Proteomes" id="UP000001976"/>
    </source>
</evidence>
<dbReference type="InterPro" id="IPR001343">
    <property type="entry name" value="Hemolysn_Ca-bd"/>
</dbReference>
<comment type="subcellular location">
    <subcellularLocation>
        <location evidence="1">Secreted</location>
    </subcellularLocation>
</comment>
<dbReference type="eggNOG" id="COG2931">
    <property type="taxonomic scope" value="Bacteria"/>
</dbReference>
<evidence type="ECO:0000313" key="3">
    <source>
        <dbReference type="EMBL" id="CAC46294.1"/>
    </source>
</evidence>
<dbReference type="PANTHER" id="PTHR38340">
    <property type="entry name" value="S-LAYER PROTEIN"/>
    <property type="match status" value="1"/>
</dbReference>
<dbReference type="InterPro" id="IPR011049">
    <property type="entry name" value="Serralysin-like_metalloprot_C"/>
</dbReference>
<dbReference type="PRINTS" id="PR00313">
    <property type="entry name" value="CABNDNGRPT"/>
</dbReference>
<gene>
    <name evidence="3" type="ORF">SMc00286</name>
</gene>
<dbReference type="Gene3D" id="2.160.20.160">
    <property type="match status" value="1"/>
</dbReference>
<dbReference type="OrthoDB" id="8338689at2"/>
<dbReference type="HOGENOM" id="CLU_762625_0_0_5"/>
<name>Q92KB8_RHIME</name>
<dbReference type="SUPFAM" id="SSF51120">
    <property type="entry name" value="beta-Roll"/>
    <property type="match status" value="2"/>
</dbReference>
<organism evidence="3 4">
    <name type="scientific">Rhizobium meliloti (strain 1021)</name>
    <name type="common">Ensifer meliloti</name>
    <name type="synonym">Sinorhizobium meliloti</name>
    <dbReference type="NCBI Taxonomy" id="266834"/>
    <lineage>
        <taxon>Bacteria</taxon>
        <taxon>Pseudomonadati</taxon>
        <taxon>Pseudomonadota</taxon>
        <taxon>Alphaproteobacteria</taxon>
        <taxon>Hyphomicrobiales</taxon>
        <taxon>Rhizobiaceae</taxon>
        <taxon>Sinorhizobium/Ensifer group</taxon>
        <taxon>Sinorhizobium</taxon>
    </lineage>
</organism>
<dbReference type="AlphaFoldDB" id="Q92KB8"/>
<protein>
    <submittedName>
        <fullName evidence="3">Calcium-binding protein</fullName>
    </submittedName>
</protein>
<dbReference type="PANTHER" id="PTHR38340:SF1">
    <property type="entry name" value="S-LAYER PROTEIN"/>
    <property type="match status" value="1"/>
</dbReference>
<reference evidence="4" key="2">
    <citation type="journal article" date="2001" name="Science">
        <title>The composite genome of the legume symbiont Sinorhizobium meliloti.</title>
        <authorList>
            <person name="Galibert F."/>
            <person name="Finan T.M."/>
            <person name="Long S.R."/>
            <person name="Puehler A."/>
            <person name="Abola P."/>
            <person name="Ampe F."/>
            <person name="Barloy-Hubler F."/>
            <person name="Barnett M.J."/>
            <person name="Becker A."/>
            <person name="Boistard P."/>
            <person name="Bothe G."/>
            <person name="Boutry M."/>
            <person name="Bowser L."/>
            <person name="Buhrmester J."/>
            <person name="Cadieu E."/>
            <person name="Capela D."/>
            <person name="Chain P."/>
            <person name="Cowie A."/>
            <person name="Davis R.W."/>
            <person name="Dreano S."/>
            <person name="Federspiel N.A."/>
            <person name="Fisher R.F."/>
            <person name="Gloux S."/>
            <person name="Godrie T."/>
            <person name="Goffeau A."/>
            <person name="Golding B."/>
            <person name="Gouzy J."/>
            <person name="Gurjal M."/>
            <person name="Hernandez-Lucas I."/>
            <person name="Hong A."/>
            <person name="Huizar L."/>
            <person name="Hyman R.W."/>
            <person name="Jones T."/>
            <person name="Kahn D."/>
            <person name="Kahn M.L."/>
            <person name="Kalman S."/>
            <person name="Keating D.H."/>
            <person name="Kiss E."/>
            <person name="Komp C."/>
            <person name="Lelaure V."/>
            <person name="Masuy D."/>
            <person name="Palm C."/>
            <person name="Peck M.C."/>
            <person name="Pohl T.M."/>
            <person name="Portetelle D."/>
            <person name="Purnelle B."/>
            <person name="Ramsperger U."/>
            <person name="Surzycki R."/>
            <person name="Thebault P."/>
            <person name="Vandenbol M."/>
            <person name="Vorhoelter F.J."/>
            <person name="Weidner S."/>
            <person name="Wells D.H."/>
            <person name="Wong K."/>
            <person name="Yeh K.-C."/>
            <person name="Batut J."/>
        </authorList>
    </citation>
    <scope>NUCLEOTIDE SEQUENCE [LARGE SCALE GENOMIC DNA]</scope>
    <source>
        <strain evidence="4">1021</strain>
    </source>
</reference>
<dbReference type="Pfam" id="PF00353">
    <property type="entry name" value="HemolysinCabind"/>
    <property type="match status" value="3"/>
</dbReference>
<dbReference type="InterPro" id="IPR050557">
    <property type="entry name" value="RTX_toxin/Mannuronan_C5-epim"/>
</dbReference>